<feature type="domain" description="Gfo/Idh/MocA-like oxidoreductase N-terminal" evidence="3">
    <location>
        <begin position="23"/>
        <end position="140"/>
    </location>
</feature>
<reference evidence="6" key="1">
    <citation type="submission" date="2024-03" db="EMBL/GenBank/DDBJ databases">
        <title>Chitinophaga horti sp. nov., isolated from garden soil.</title>
        <authorList>
            <person name="Lee D.S."/>
            <person name="Han D.M."/>
            <person name="Baek J.H."/>
            <person name="Choi D.G."/>
            <person name="Jeon J.H."/>
            <person name="Jeon C.O."/>
        </authorList>
    </citation>
    <scope>NUCLEOTIDE SEQUENCE [LARGE SCALE GENOMIC DNA]</scope>
    <source>
        <strain evidence="6">GPA1</strain>
    </source>
</reference>
<evidence type="ECO:0000256" key="2">
    <source>
        <dbReference type="ARBA" id="ARBA00023002"/>
    </source>
</evidence>
<dbReference type="Pfam" id="PF01408">
    <property type="entry name" value="GFO_IDH_MocA"/>
    <property type="match status" value="1"/>
</dbReference>
<protein>
    <submittedName>
        <fullName evidence="5">Gfo/Idh/MocA family oxidoreductase</fullName>
    </submittedName>
</protein>
<accession>A0ABZ2YQN1</accession>
<name>A0ABZ2YQN1_9BACT</name>
<evidence type="ECO:0000256" key="1">
    <source>
        <dbReference type="ARBA" id="ARBA00010928"/>
    </source>
</evidence>
<dbReference type="RefSeq" id="WP_341836616.1">
    <property type="nucleotide sequence ID" value="NZ_CP149822.1"/>
</dbReference>
<dbReference type="Gene3D" id="3.30.360.10">
    <property type="entry name" value="Dihydrodipicolinate Reductase, domain 2"/>
    <property type="match status" value="1"/>
</dbReference>
<evidence type="ECO:0000259" key="4">
    <source>
        <dbReference type="Pfam" id="PF22725"/>
    </source>
</evidence>
<keyword evidence="6" id="KW-1185">Reference proteome</keyword>
<dbReference type="SUPFAM" id="SSF51735">
    <property type="entry name" value="NAD(P)-binding Rossmann-fold domains"/>
    <property type="match status" value="1"/>
</dbReference>
<evidence type="ECO:0000313" key="6">
    <source>
        <dbReference type="Proteomes" id="UP001485459"/>
    </source>
</evidence>
<organism evidence="5 6">
    <name type="scientific">Chitinophaga pollutisoli</name>
    <dbReference type="NCBI Taxonomy" id="3133966"/>
    <lineage>
        <taxon>Bacteria</taxon>
        <taxon>Pseudomonadati</taxon>
        <taxon>Bacteroidota</taxon>
        <taxon>Chitinophagia</taxon>
        <taxon>Chitinophagales</taxon>
        <taxon>Chitinophagaceae</taxon>
        <taxon>Chitinophaga</taxon>
    </lineage>
</organism>
<dbReference type="PANTHER" id="PTHR43708:SF5">
    <property type="entry name" value="CONSERVED EXPRESSED OXIDOREDUCTASE (EUROFUNG)-RELATED"/>
    <property type="match status" value="1"/>
</dbReference>
<dbReference type="SUPFAM" id="SSF55347">
    <property type="entry name" value="Glyceraldehyde-3-phosphate dehydrogenase-like, C-terminal domain"/>
    <property type="match status" value="1"/>
</dbReference>
<dbReference type="EMBL" id="CP149822">
    <property type="protein sequence ID" value="WZN41768.1"/>
    <property type="molecule type" value="Genomic_DNA"/>
</dbReference>
<dbReference type="Pfam" id="PF22725">
    <property type="entry name" value="GFO_IDH_MocA_C3"/>
    <property type="match status" value="1"/>
</dbReference>
<dbReference type="InterPro" id="IPR036291">
    <property type="entry name" value="NAD(P)-bd_dom_sf"/>
</dbReference>
<dbReference type="InterPro" id="IPR055170">
    <property type="entry name" value="GFO_IDH_MocA-like_dom"/>
</dbReference>
<gene>
    <name evidence="5" type="ORF">WJU16_01780</name>
</gene>
<proteinExistence type="inferred from homology"/>
<dbReference type="PANTHER" id="PTHR43708">
    <property type="entry name" value="CONSERVED EXPRESSED OXIDOREDUCTASE (EUROFUNG)"/>
    <property type="match status" value="1"/>
</dbReference>
<dbReference type="InterPro" id="IPR051317">
    <property type="entry name" value="Gfo/Idh/MocA_oxidoreduct"/>
</dbReference>
<dbReference type="Gene3D" id="3.40.50.720">
    <property type="entry name" value="NAD(P)-binding Rossmann-like Domain"/>
    <property type="match status" value="1"/>
</dbReference>
<dbReference type="Proteomes" id="UP001485459">
    <property type="component" value="Chromosome"/>
</dbReference>
<keyword evidence="2" id="KW-0560">Oxidoreductase</keyword>
<evidence type="ECO:0000313" key="5">
    <source>
        <dbReference type="EMBL" id="WZN41768.1"/>
    </source>
</evidence>
<feature type="domain" description="GFO/IDH/MocA-like oxidoreductase" evidence="4">
    <location>
        <begin position="148"/>
        <end position="270"/>
    </location>
</feature>
<comment type="similarity">
    <text evidence="1">Belongs to the Gfo/Idh/MocA family.</text>
</comment>
<evidence type="ECO:0000259" key="3">
    <source>
        <dbReference type="Pfam" id="PF01408"/>
    </source>
</evidence>
<sequence length="366" mass="40845">MKNIMVPEEMDYAPQMPLKATPIAVIGAGGIVRDAHLPAYRKAGWVIAGICDPLPEKAEALALEFNIPRVFTDIDAMVQAMPAGTVYDIAVPAAALPGVLSRLPQKSVVMMQKPMGENIAEAEEIVRICREKGFTAAVNFQMRFIPAVQLAKKVVENGLIGELHDMEIRMNIYHPWHLWEFLFGIPRMEMLYHSIHYMDMIRYFFGDPAKVYAKTLKHPKMMQLASTRSVILMEYDDIIRAFVNTNHGHEFGLKYQDSFIKLEGTKGAIRTTLGMNLDYPSGVPDTFEYAVLEPGKSPEWKTVALNGTWFPDAFTGSMANLLCYAEGSAPVLVNSIDSAWRTMQLVEAAYLSSDQGGTTIPYSPMR</sequence>
<dbReference type="InterPro" id="IPR000683">
    <property type="entry name" value="Gfo/Idh/MocA-like_OxRdtase_N"/>
</dbReference>